<sequence length="205" mass="24528">MNLKQTFIETASRYSSDSDLIETHWKEIDTRYSEPHHHYHNISHLEALASLLLEIKNFTTDRDCVLFTMYYHDVIYDVSRSDNEEQSADLAEKRLREIGFPEKRILSCKSQILSTKGHSQSEDHDTNLFTDADLSILGQSWNVYSKYYKNIRMEYSIYSDKDYSQGRKKVLNYFLNLERIYKTKFFFERFEISARENLTRELKEI</sequence>
<dbReference type="PANTHER" id="PTHR21174">
    <property type="match status" value="1"/>
</dbReference>
<comment type="caution">
    <text evidence="1">The sequence shown here is derived from an EMBL/GenBank/DDBJ whole genome shotgun (WGS) entry which is preliminary data.</text>
</comment>
<evidence type="ECO:0008006" key="3">
    <source>
        <dbReference type="Google" id="ProtNLM"/>
    </source>
</evidence>
<dbReference type="Gene3D" id="1.10.3210.10">
    <property type="entry name" value="Hypothetical protein af1432"/>
    <property type="match status" value="1"/>
</dbReference>
<dbReference type="RefSeq" id="WP_100761711.1">
    <property type="nucleotide sequence ID" value="NZ_NPDS01000002.1"/>
</dbReference>
<protein>
    <recommendedName>
        <fullName evidence="3">Metal-dependent HD superfamily phosphohydrolase</fullName>
    </recommendedName>
</protein>
<accession>A0ABX4NMM0</accession>
<name>A0ABX4NMM0_9LEPT</name>
<keyword evidence="2" id="KW-1185">Reference proteome</keyword>
<organism evidence="1 2">
    <name type="scientific">Leptospira barantonii</name>
    <dbReference type="NCBI Taxonomy" id="2023184"/>
    <lineage>
        <taxon>Bacteria</taxon>
        <taxon>Pseudomonadati</taxon>
        <taxon>Spirochaetota</taxon>
        <taxon>Spirochaetia</taxon>
        <taxon>Leptospirales</taxon>
        <taxon>Leptospiraceae</taxon>
        <taxon>Leptospira</taxon>
    </lineage>
</organism>
<proteinExistence type="predicted"/>
<dbReference type="PANTHER" id="PTHR21174:SF0">
    <property type="entry name" value="HD PHOSPHOHYDROLASE FAMILY PROTEIN-RELATED"/>
    <property type="match status" value="1"/>
</dbReference>
<evidence type="ECO:0000313" key="1">
    <source>
        <dbReference type="EMBL" id="PJZ58076.1"/>
    </source>
</evidence>
<evidence type="ECO:0000313" key="2">
    <source>
        <dbReference type="Proteomes" id="UP000231879"/>
    </source>
</evidence>
<dbReference type="EMBL" id="NPDS01000002">
    <property type="protein sequence ID" value="PJZ58076.1"/>
    <property type="molecule type" value="Genomic_DNA"/>
</dbReference>
<dbReference type="SUPFAM" id="SSF109604">
    <property type="entry name" value="HD-domain/PDEase-like"/>
    <property type="match status" value="1"/>
</dbReference>
<dbReference type="Proteomes" id="UP000231879">
    <property type="component" value="Unassembled WGS sequence"/>
</dbReference>
<gene>
    <name evidence="1" type="ORF">CH367_06720</name>
</gene>
<dbReference type="InterPro" id="IPR009218">
    <property type="entry name" value="HD_phosphohydro"/>
</dbReference>
<dbReference type="PIRSF" id="PIRSF035170">
    <property type="entry name" value="HD_phosphohydro"/>
    <property type="match status" value="1"/>
</dbReference>
<reference evidence="1 2" key="1">
    <citation type="submission" date="2017-07" db="EMBL/GenBank/DDBJ databases">
        <title>Leptospira spp. isolated from tropical soils.</title>
        <authorList>
            <person name="Thibeaux R."/>
            <person name="Iraola G."/>
            <person name="Ferres I."/>
            <person name="Bierque E."/>
            <person name="Girault D."/>
            <person name="Soupe-Gilbert M.-E."/>
            <person name="Picardeau M."/>
            <person name="Goarant C."/>
        </authorList>
    </citation>
    <scope>NUCLEOTIDE SEQUENCE [LARGE SCALE GENOMIC DNA]</scope>
    <source>
        <strain evidence="1 2">FH4-C-A1</strain>
    </source>
</reference>